<proteinExistence type="predicted"/>
<protein>
    <submittedName>
        <fullName evidence="1">Uncharacterized protein</fullName>
    </submittedName>
</protein>
<reference evidence="1 2" key="1">
    <citation type="submission" date="2020-02" db="EMBL/GenBank/DDBJ databases">
        <authorList>
            <person name="Kim M.K."/>
        </authorList>
    </citation>
    <scope>NUCLEOTIDE SEQUENCE [LARGE SCALE GENOMIC DNA]</scope>
    <source>
        <strain evidence="1 2">17J57-3</strain>
    </source>
</reference>
<organism evidence="1 2">
    <name type="scientific">Noviherbaspirillum galbum</name>
    <dbReference type="NCBI Taxonomy" id="2709383"/>
    <lineage>
        <taxon>Bacteria</taxon>
        <taxon>Pseudomonadati</taxon>
        <taxon>Pseudomonadota</taxon>
        <taxon>Betaproteobacteria</taxon>
        <taxon>Burkholderiales</taxon>
        <taxon>Oxalobacteraceae</taxon>
        <taxon>Noviherbaspirillum</taxon>
    </lineage>
</organism>
<accession>A0A6B3SNA1</accession>
<name>A0A6B3SNA1_9BURK</name>
<dbReference type="AlphaFoldDB" id="A0A6B3SNA1"/>
<dbReference type="EMBL" id="JAAIVB010000048">
    <property type="protein sequence ID" value="NEX62380.1"/>
    <property type="molecule type" value="Genomic_DNA"/>
</dbReference>
<dbReference type="Proteomes" id="UP000482155">
    <property type="component" value="Unassembled WGS sequence"/>
</dbReference>
<gene>
    <name evidence="1" type="ORF">G3574_14920</name>
</gene>
<keyword evidence="2" id="KW-1185">Reference proteome</keyword>
<evidence type="ECO:0000313" key="2">
    <source>
        <dbReference type="Proteomes" id="UP000482155"/>
    </source>
</evidence>
<sequence>MGRKKTTDLEWQRGYRCHTLWRRHERLGKVSLTADEGNDPRYLCEVGTVRGETDNLLAAKKWVLRQARIHEVQLPLF</sequence>
<comment type="caution">
    <text evidence="1">The sequence shown here is derived from an EMBL/GenBank/DDBJ whole genome shotgun (WGS) entry which is preliminary data.</text>
</comment>
<evidence type="ECO:0000313" key="1">
    <source>
        <dbReference type="EMBL" id="NEX62380.1"/>
    </source>
</evidence>
<dbReference type="RefSeq" id="WP_163964551.1">
    <property type="nucleotide sequence ID" value="NZ_JAAIVB010000048.1"/>
</dbReference>